<proteinExistence type="predicted"/>
<feature type="signal peptide" evidence="1">
    <location>
        <begin position="1"/>
        <end position="22"/>
    </location>
</feature>
<feature type="chain" id="PRO_5036995620" description="Outer membrane lipoprotein-sorting protein" evidence="1">
    <location>
        <begin position="23"/>
        <end position="288"/>
    </location>
</feature>
<keyword evidence="1" id="KW-0732">Signal</keyword>
<reference evidence="2" key="2">
    <citation type="submission" date="2020-09" db="EMBL/GenBank/DDBJ databases">
        <authorList>
            <person name="Sun Q."/>
            <person name="Zhou Y."/>
        </authorList>
    </citation>
    <scope>NUCLEOTIDE SEQUENCE</scope>
    <source>
        <strain evidence="2">CGMCC 1.15447</strain>
    </source>
</reference>
<evidence type="ECO:0008006" key="4">
    <source>
        <dbReference type="Google" id="ProtNLM"/>
    </source>
</evidence>
<protein>
    <recommendedName>
        <fullName evidence="4">Outer membrane lipoprotein-sorting protein</fullName>
    </recommendedName>
</protein>
<reference evidence="2" key="1">
    <citation type="journal article" date="2014" name="Int. J. Syst. Evol. Microbiol.">
        <title>Complete genome sequence of Corynebacterium casei LMG S-19264T (=DSM 44701T), isolated from a smear-ripened cheese.</title>
        <authorList>
            <consortium name="US DOE Joint Genome Institute (JGI-PGF)"/>
            <person name="Walter F."/>
            <person name="Albersmeier A."/>
            <person name="Kalinowski J."/>
            <person name="Ruckert C."/>
        </authorList>
    </citation>
    <scope>NUCLEOTIDE SEQUENCE</scope>
    <source>
        <strain evidence="2">CGMCC 1.15447</strain>
    </source>
</reference>
<dbReference type="Proteomes" id="UP000648801">
    <property type="component" value="Unassembled WGS sequence"/>
</dbReference>
<evidence type="ECO:0000256" key="1">
    <source>
        <dbReference type="SAM" id="SignalP"/>
    </source>
</evidence>
<evidence type="ECO:0000313" key="3">
    <source>
        <dbReference type="Proteomes" id="UP000648801"/>
    </source>
</evidence>
<gene>
    <name evidence="2" type="ORF">GCM10011507_26910</name>
</gene>
<evidence type="ECO:0000313" key="2">
    <source>
        <dbReference type="EMBL" id="GGA74162.1"/>
    </source>
</evidence>
<dbReference type="RefSeq" id="WP_188760050.1">
    <property type="nucleotide sequence ID" value="NZ_BMJB01000002.1"/>
</dbReference>
<organism evidence="2 3">
    <name type="scientific">Edaphobacter acidisoli</name>
    <dbReference type="NCBI Taxonomy" id="2040573"/>
    <lineage>
        <taxon>Bacteria</taxon>
        <taxon>Pseudomonadati</taxon>
        <taxon>Acidobacteriota</taxon>
        <taxon>Terriglobia</taxon>
        <taxon>Terriglobales</taxon>
        <taxon>Acidobacteriaceae</taxon>
        <taxon>Edaphobacter</taxon>
    </lineage>
</organism>
<keyword evidence="3" id="KW-1185">Reference proteome</keyword>
<sequence length="288" mass="32328">MKSVAVRIAIVLSALSMTFASVQTLRAQADAIPSASPAQPVGQSDEQRGKQLIDEMVKALGGQAWLDRQDETEDGRVASFFQGQPNGLGTLFHADRQFPGPGRPEALRIGFLSWRGMIMPGKKTDVVQIWRDKTGYEITYKGKTTLPKEQVANFYLRRDHSIEVVVRDWIKAPGVMIVAEGTTMVERRMADKVTVLSANNDAVTLELDATTHLPLRSTFRSRNAQFNDWDEDVEEYDDYHTVQDLPTAYTLTRYHNGEMVGQTFLTSVKYNTGLSQDLFNPDLLLKKK</sequence>
<dbReference type="AlphaFoldDB" id="A0A916W745"/>
<dbReference type="EMBL" id="BMJB01000002">
    <property type="protein sequence ID" value="GGA74162.1"/>
    <property type="molecule type" value="Genomic_DNA"/>
</dbReference>
<name>A0A916W745_9BACT</name>
<comment type="caution">
    <text evidence="2">The sequence shown here is derived from an EMBL/GenBank/DDBJ whole genome shotgun (WGS) entry which is preliminary data.</text>
</comment>
<accession>A0A916W745</accession>